<keyword evidence="2" id="KW-1185">Reference proteome</keyword>
<name>A0A514CKE6_9BACT</name>
<dbReference type="InterPro" id="IPR008969">
    <property type="entry name" value="CarboxyPept-like_regulatory"/>
</dbReference>
<dbReference type="PROSITE" id="PS51257">
    <property type="entry name" value="PROKAR_LIPOPROTEIN"/>
    <property type="match status" value="1"/>
</dbReference>
<dbReference type="GO" id="GO:0004180">
    <property type="term" value="F:carboxypeptidase activity"/>
    <property type="evidence" value="ECO:0007669"/>
    <property type="project" value="UniProtKB-KW"/>
</dbReference>
<protein>
    <submittedName>
        <fullName evidence="1">Carboxypeptidase-like regulatory domain-containing protein</fullName>
    </submittedName>
</protein>
<sequence>MAVTKLSKCSLGLFLVLFGCTHMLLAQSNLEKEISLKGQEEITIGQALKEVSENQDFFFSYNSNILPQDSLVQVESYAGSVRNFLYQMLGERYEFIETPGYIVIRYAPNRLYLEEGDDEQVGKSWIVKGRIKDLESDELIAYASVYEQTMLTSSITDKNGYFELKLKDPNTSVMVTVSKEDYRDTTFMLLPPFDIEATQKKGKFRYYPNGAGDENLQDTFFGRMMIGVRQRMQGLNIGNFFAEMPAQVSLVPRLSTHGMMNSQIINHASFNIIGGYTAGTNGVELGGIFNINRKDANYLQAAGIFNLVGGDVSGVQLAGISNRVLGKASGFQAAGLYNHTGPFTGFQLAGLHNEATSSKGLQIAGLMNISEGNTENQISGLINIGKKVTGFQLTTLLNEADSSAYPIGLINIIKTGEKSFTLGYDELKYSMFTVRTGGTYSYGIVGLAHATEDRTYNWAIDAGLGLHFVNTKWFDLDGELVSRTSFGPPETTLSLASMKLLPAFSPHKNIKLFCGPSLNFLMRQNAEENHIPGWVIEDNSNATRVQAWYMGLSVGLQFVII</sequence>
<organism evidence="1 2">
    <name type="scientific">Echinicola soli</name>
    <dbReference type="NCBI Taxonomy" id="2591634"/>
    <lineage>
        <taxon>Bacteria</taxon>
        <taxon>Pseudomonadati</taxon>
        <taxon>Bacteroidota</taxon>
        <taxon>Cytophagia</taxon>
        <taxon>Cytophagales</taxon>
        <taxon>Cyclobacteriaceae</taxon>
        <taxon>Echinicola</taxon>
    </lineage>
</organism>
<evidence type="ECO:0000313" key="1">
    <source>
        <dbReference type="EMBL" id="QDH80288.1"/>
    </source>
</evidence>
<accession>A0A514CKE6</accession>
<dbReference type="AlphaFoldDB" id="A0A514CKE6"/>
<keyword evidence="1" id="KW-0378">Hydrolase</keyword>
<dbReference type="OrthoDB" id="5505971at2"/>
<dbReference type="EMBL" id="CP041253">
    <property type="protein sequence ID" value="QDH80288.1"/>
    <property type="molecule type" value="Genomic_DNA"/>
</dbReference>
<dbReference type="KEGG" id="echi:FKX85_15085"/>
<proteinExistence type="predicted"/>
<dbReference type="Proteomes" id="UP000316614">
    <property type="component" value="Chromosome"/>
</dbReference>
<dbReference type="SUPFAM" id="SSF49464">
    <property type="entry name" value="Carboxypeptidase regulatory domain-like"/>
    <property type="match status" value="1"/>
</dbReference>
<reference evidence="1 2" key="1">
    <citation type="submission" date="2019-06" db="EMBL/GenBank/DDBJ databases">
        <title>Echinicola alkalisoli sp. nov. isolated from saline soil.</title>
        <authorList>
            <person name="Sun J.-Q."/>
            <person name="Xu L."/>
        </authorList>
    </citation>
    <scope>NUCLEOTIDE SEQUENCE [LARGE SCALE GENOMIC DNA]</scope>
    <source>
        <strain evidence="1 2">LN3S3</strain>
    </source>
</reference>
<keyword evidence="1" id="KW-0121">Carboxypeptidase</keyword>
<evidence type="ECO:0000313" key="2">
    <source>
        <dbReference type="Proteomes" id="UP000316614"/>
    </source>
</evidence>
<gene>
    <name evidence="1" type="ORF">FKX85_15085</name>
</gene>
<keyword evidence="1" id="KW-0645">Protease</keyword>